<organism evidence="7 8">
    <name type="scientific">Pseudonocardia adelaidensis</name>
    <dbReference type="NCBI Taxonomy" id="648754"/>
    <lineage>
        <taxon>Bacteria</taxon>
        <taxon>Bacillati</taxon>
        <taxon>Actinomycetota</taxon>
        <taxon>Actinomycetes</taxon>
        <taxon>Pseudonocardiales</taxon>
        <taxon>Pseudonocardiaceae</taxon>
        <taxon>Pseudonocardia</taxon>
    </lineage>
</organism>
<evidence type="ECO:0000313" key="7">
    <source>
        <dbReference type="EMBL" id="GAA5137825.1"/>
    </source>
</evidence>
<feature type="region of interest" description="Disordered" evidence="5">
    <location>
        <begin position="1"/>
        <end position="35"/>
    </location>
</feature>
<dbReference type="PROSITE" id="PS00211">
    <property type="entry name" value="ABC_TRANSPORTER_1"/>
    <property type="match status" value="1"/>
</dbReference>
<dbReference type="Pfam" id="PF00005">
    <property type="entry name" value="ABC_tran"/>
    <property type="match status" value="1"/>
</dbReference>
<dbReference type="InterPro" id="IPR003593">
    <property type="entry name" value="AAA+_ATPase"/>
</dbReference>
<keyword evidence="4 7" id="KW-0067">ATP-binding</keyword>
<dbReference type="GO" id="GO:0005524">
    <property type="term" value="F:ATP binding"/>
    <property type="evidence" value="ECO:0007669"/>
    <property type="project" value="UniProtKB-KW"/>
</dbReference>
<keyword evidence="3" id="KW-0547">Nucleotide-binding</keyword>
<evidence type="ECO:0000256" key="2">
    <source>
        <dbReference type="ARBA" id="ARBA00022448"/>
    </source>
</evidence>
<protein>
    <submittedName>
        <fullName evidence="7">Glycine betaine/L-proline ABC transporter ATP-binding protein</fullName>
    </submittedName>
</protein>
<dbReference type="PANTHER" id="PTHR43869">
    <property type="entry name" value="GLYCINE BETAINE/PROLINE BETAINE TRANSPORT SYSTEM ATP-BINDING PROTEIN PROV"/>
    <property type="match status" value="1"/>
</dbReference>
<evidence type="ECO:0000256" key="3">
    <source>
        <dbReference type="ARBA" id="ARBA00022741"/>
    </source>
</evidence>
<reference evidence="8" key="1">
    <citation type="journal article" date="2019" name="Int. J. Syst. Evol. Microbiol.">
        <title>The Global Catalogue of Microorganisms (GCM) 10K type strain sequencing project: providing services to taxonomists for standard genome sequencing and annotation.</title>
        <authorList>
            <consortium name="The Broad Institute Genomics Platform"/>
            <consortium name="The Broad Institute Genome Sequencing Center for Infectious Disease"/>
            <person name="Wu L."/>
            <person name="Ma J."/>
        </authorList>
    </citation>
    <scope>NUCLEOTIDE SEQUENCE [LARGE SCALE GENOMIC DNA]</scope>
    <source>
        <strain evidence="8">JCM 18302</strain>
    </source>
</reference>
<dbReference type="InterPro" id="IPR051921">
    <property type="entry name" value="ABC_osmolyte_uptake_ATP-bind"/>
</dbReference>
<evidence type="ECO:0000256" key="4">
    <source>
        <dbReference type="ARBA" id="ARBA00022840"/>
    </source>
</evidence>
<name>A0ABP9P076_9PSEU</name>
<comment type="caution">
    <text evidence="7">The sequence shown here is derived from an EMBL/GenBank/DDBJ whole genome shotgun (WGS) entry which is preliminary data.</text>
</comment>
<sequence length="379" mass="41566">MLRRISGAPHTDEAVSQMPEASATDTVRGTAETVPTAPREPVIAVRDLWKVFGPRADAVPASPELCALSRRELLERTGCTAAVRDVTFDVAPGEMFVVMGLSGSGKSTLVRCLTRLIEPTSGRLEFEGEDIIAADQGRLRDLRRRKISMVFQHFGLLPHRRVVENVAYGLEIRGIGRAERTKRAGEVIELVGLSGYERSYPDQLSGGMQQRVGLARALASDPDVLLFDEPFSALDPLIRRDMQNEIIRLHKEVGKTMVFITHDLSEALKLGDRILIMRDGAMVQIGSGDELVGAPADDYVRDFVRDVSRAHVLTLRWIMRPVRPDDPTDGPELGQDVIVREATRAVLAAEKPIRVVADGKVVGIVGDEEILGIIADADI</sequence>
<dbReference type="InterPro" id="IPR005892">
    <property type="entry name" value="Gly-betaine_transp_ATP-bd"/>
</dbReference>
<dbReference type="NCBIfam" id="TIGR01186">
    <property type="entry name" value="proV"/>
    <property type="match status" value="1"/>
</dbReference>
<dbReference type="Proteomes" id="UP001500804">
    <property type="component" value="Unassembled WGS sequence"/>
</dbReference>
<feature type="domain" description="ABC transporter" evidence="6">
    <location>
        <begin position="68"/>
        <end position="304"/>
    </location>
</feature>
<dbReference type="InterPro" id="IPR017871">
    <property type="entry name" value="ABC_transporter-like_CS"/>
</dbReference>
<dbReference type="SMART" id="SM00382">
    <property type="entry name" value="AAA"/>
    <property type="match status" value="1"/>
</dbReference>
<keyword evidence="2" id="KW-0813">Transport</keyword>
<dbReference type="SUPFAM" id="SSF52540">
    <property type="entry name" value="P-loop containing nucleoside triphosphate hydrolases"/>
    <property type="match status" value="1"/>
</dbReference>
<accession>A0ABP9P076</accession>
<dbReference type="EMBL" id="BAABJO010000038">
    <property type="protein sequence ID" value="GAA5137825.1"/>
    <property type="molecule type" value="Genomic_DNA"/>
</dbReference>
<dbReference type="Gene3D" id="3.40.50.300">
    <property type="entry name" value="P-loop containing nucleotide triphosphate hydrolases"/>
    <property type="match status" value="1"/>
</dbReference>
<gene>
    <name evidence="7" type="ORF">GCM10023320_71300</name>
</gene>
<dbReference type="CDD" id="cd03294">
    <property type="entry name" value="ABC_Pro_Gly_Betaine"/>
    <property type="match status" value="1"/>
</dbReference>
<evidence type="ECO:0000259" key="6">
    <source>
        <dbReference type="PROSITE" id="PS50893"/>
    </source>
</evidence>
<comment type="similarity">
    <text evidence="1">Belongs to the ABC transporter superfamily.</text>
</comment>
<dbReference type="PANTHER" id="PTHR43869:SF1">
    <property type="entry name" value="GLYCINE BETAINE_PROLINE BETAINE TRANSPORT SYSTEM ATP-BINDING PROTEIN PROV"/>
    <property type="match status" value="1"/>
</dbReference>
<keyword evidence="8" id="KW-1185">Reference proteome</keyword>
<proteinExistence type="inferred from homology"/>
<evidence type="ECO:0000256" key="1">
    <source>
        <dbReference type="ARBA" id="ARBA00005417"/>
    </source>
</evidence>
<evidence type="ECO:0000313" key="8">
    <source>
        <dbReference type="Proteomes" id="UP001500804"/>
    </source>
</evidence>
<evidence type="ECO:0000256" key="5">
    <source>
        <dbReference type="SAM" id="MobiDB-lite"/>
    </source>
</evidence>
<dbReference type="InterPro" id="IPR003439">
    <property type="entry name" value="ABC_transporter-like_ATP-bd"/>
</dbReference>
<dbReference type="PROSITE" id="PS50893">
    <property type="entry name" value="ABC_TRANSPORTER_2"/>
    <property type="match status" value="1"/>
</dbReference>
<dbReference type="InterPro" id="IPR027417">
    <property type="entry name" value="P-loop_NTPase"/>
</dbReference>